<evidence type="ECO:0000256" key="1">
    <source>
        <dbReference type="ARBA" id="ARBA00004651"/>
    </source>
</evidence>
<feature type="transmembrane region" description="Helical" evidence="6">
    <location>
        <begin position="291"/>
        <end position="310"/>
    </location>
</feature>
<dbReference type="InterPro" id="IPR005495">
    <property type="entry name" value="LptG/LptF_permease"/>
</dbReference>
<dbReference type="EMBL" id="CP115174">
    <property type="protein sequence ID" value="WBO22015.1"/>
    <property type="molecule type" value="Genomic_DNA"/>
</dbReference>
<organism evidence="7 8">
    <name type="scientific">Sphingomonas abietis</name>
    <dbReference type="NCBI Taxonomy" id="3012344"/>
    <lineage>
        <taxon>Bacteria</taxon>
        <taxon>Pseudomonadati</taxon>
        <taxon>Pseudomonadota</taxon>
        <taxon>Alphaproteobacteria</taxon>
        <taxon>Sphingomonadales</taxon>
        <taxon>Sphingomonadaceae</taxon>
        <taxon>Sphingomonas</taxon>
    </lineage>
</organism>
<dbReference type="RefSeq" id="WP_270076663.1">
    <property type="nucleotide sequence ID" value="NZ_CP115174.1"/>
</dbReference>
<evidence type="ECO:0000256" key="2">
    <source>
        <dbReference type="ARBA" id="ARBA00022475"/>
    </source>
</evidence>
<evidence type="ECO:0000256" key="6">
    <source>
        <dbReference type="SAM" id="Phobius"/>
    </source>
</evidence>
<dbReference type="Proteomes" id="UP001210865">
    <property type="component" value="Chromosome"/>
</dbReference>
<keyword evidence="4 6" id="KW-1133">Transmembrane helix</keyword>
<comment type="subcellular location">
    <subcellularLocation>
        <location evidence="1">Cell membrane</location>
        <topology evidence="1">Multi-pass membrane protein</topology>
    </subcellularLocation>
</comment>
<evidence type="ECO:0000313" key="8">
    <source>
        <dbReference type="Proteomes" id="UP001210865"/>
    </source>
</evidence>
<feature type="transmembrane region" description="Helical" evidence="6">
    <location>
        <begin position="110"/>
        <end position="128"/>
    </location>
</feature>
<sequence length="373" mass="39845">MTPQEFRFWPSRTLAWYMARTFLVRSAAVLAALLIVLLTLDLLGESGDILAYPGNGEAQLWHYAALRGPQIIAFLLPFSVLLGTLITLVTLNQNSEVIAMKAGGVSAHQILAPLVLASLGIAALSFTFNERVVTRSTATLNAWQDVDYGKVPVSRGTPTNIWVRDGDDIVHADQVIGKGSGVHLTGVTVYDRDGGELHHIFTAPSARAKIGPDGAIAGWTAPDVTMFDVVSGTESKMPQYMFGAHITPDQFTLADVNADEHSLSELGAAVNDLKSAGRPTGPLETGWWHKISGPLSSVLMPLLAGVAAFGLARSGALFLRAVIGMALGFTYFVADNFAVAMGNLGAYPPFLAAWAPFLLFLLIGETVLIRTEE</sequence>
<feature type="transmembrane region" description="Helical" evidence="6">
    <location>
        <begin position="317"/>
        <end position="334"/>
    </location>
</feature>
<dbReference type="Pfam" id="PF03739">
    <property type="entry name" value="LptF_LptG"/>
    <property type="match status" value="1"/>
</dbReference>
<name>A0ABY7NKF3_9SPHN</name>
<evidence type="ECO:0000256" key="3">
    <source>
        <dbReference type="ARBA" id="ARBA00022692"/>
    </source>
</evidence>
<dbReference type="NCBIfam" id="TIGR04408">
    <property type="entry name" value="LptG_lptG"/>
    <property type="match status" value="1"/>
</dbReference>
<evidence type="ECO:0000256" key="4">
    <source>
        <dbReference type="ARBA" id="ARBA00022989"/>
    </source>
</evidence>
<accession>A0ABY7NKF3</accession>
<protein>
    <submittedName>
        <fullName evidence="7">LPS export ABC transporter permease LptG</fullName>
    </submittedName>
</protein>
<evidence type="ECO:0000256" key="5">
    <source>
        <dbReference type="ARBA" id="ARBA00023136"/>
    </source>
</evidence>
<reference evidence="7 8" key="1">
    <citation type="submission" date="2022-12" db="EMBL/GenBank/DDBJ databases">
        <title>Sphingomonas abieness sp. nov., an endophytic bacterium isolated from Abies koreana.</title>
        <authorList>
            <person name="Jiang L."/>
            <person name="Lee J."/>
        </authorList>
    </citation>
    <scope>NUCLEOTIDE SEQUENCE [LARGE SCALE GENOMIC DNA]</scope>
    <source>
        <strain evidence="8">PAMB 00755</strain>
    </source>
</reference>
<evidence type="ECO:0000313" key="7">
    <source>
        <dbReference type="EMBL" id="WBO22015.1"/>
    </source>
</evidence>
<dbReference type="InterPro" id="IPR030923">
    <property type="entry name" value="LptG"/>
</dbReference>
<dbReference type="PANTHER" id="PTHR33529:SF2">
    <property type="entry name" value="LIPOPOLYSACCHARIDE EXPORT SYSTEM PERMEASE PROTEIN LPTG"/>
    <property type="match status" value="1"/>
</dbReference>
<gene>
    <name evidence="7" type="primary">lptG</name>
    <name evidence="7" type="ORF">PBT88_17925</name>
</gene>
<dbReference type="PANTHER" id="PTHR33529">
    <property type="entry name" value="SLR0882 PROTEIN-RELATED"/>
    <property type="match status" value="1"/>
</dbReference>
<keyword evidence="3 6" id="KW-0812">Transmembrane</keyword>
<keyword evidence="8" id="KW-1185">Reference proteome</keyword>
<feature type="transmembrane region" description="Helical" evidence="6">
    <location>
        <begin position="346"/>
        <end position="369"/>
    </location>
</feature>
<feature type="transmembrane region" description="Helical" evidence="6">
    <location>
        <begin position="70"/>
        <end position="89"/>
    </location>
</feature>
<keyword evidence="5 6" id="KW-0472">Membrane</keyword>
<keyword evidence="2" id="KW-1003">Cell membrane</keyword>
<proteinExistence type="predicted"/>